<keyword evidence="5" id="KW-1185">Reference proteome</keyword>
<dbReference type="AlphaFoldDB" id="A0A1T5C3Q3"/>
<dbReference type="EMBL" id="FUZA01000001">
    <property type="protein sequence ID" value="SKB54041.1"/>
    <property type="molecule type" value="Genomic_DNA"/>
</dbReference>
<protein>
    <submittedName>
        <fullName evidence="4">Chaperone of endosialidase</fullName>
    </submittedName>
</protein>
<evidence type="ECO:0000313" key="5">
    <source>
        <dbReference type="Proteomes" id="UP000190897"/>
    </source>
</evidence>
<evidence type="ECO:0000256" key="1">
    <source>
        <dbReference type="SAM" id="Coils"/>
    </source>
</evidence>
<feature type="chain" id="PRO_5012504631" evidence="2">
    <location>
        <begin position="23"/>
        <end position="531"/>
    </location>
</feature>
<keyword evidence="1" id="KW-0175">Coiled coil</keyword>
<dbReference type="OrthoDB" id="1223455at2"/>
<dbReference type="InterPro" id="IPR030392">
    <property type="entry name" value="S74_ICA"/>
</dbReference>
<feature type="coiled-coil region" evidence="1">
    <location>
        <begin position="396"/>
        <end position="423"/>
    </location>
</feature>
<sequence>MKKIYLTGCLLVLFLSTNTVSAQTHYGPLVGTNGSYHTFYGEYAGQHNTGGYNTFIGANAGKENTSGKGNTFVGSTSGHFNLSGEENTFVGISAGFKNSTGDDNVYIGSTAGRESTTASSNTSVGSRAGYENQVGIGNTNLGYKAGFRNETEYNTFIGYSAGANTQSGYHNSFLGTDAGLNNKYGSWNSFFGSGSGKSSQGHFNSFFGVNTGFKNETGEGNSFFGSHAGYNNKTGQENTFIGSKSGSGIFGDLYNATAIGANAFVSNSNSLVLGNNANVGIGVSAPNYKLQLNTFLAAKAGTSTWIVASDRRLKKDISEFEDGLELIKKIKPVWFSYNGQAGIGTDKKFVGVIAQDMKEIAPYTIGNFTYQDSLGNKTEYLDYDAGTVTYMLVNAVKEQQEIIDQKETKIQDLAKRLEQLERIVASGTIKPLTGNAAARQESNANGVMLEQNAPNGFSQSTAIRFFIPQSVKDAIINVYSIEGVKVGSYPVKDRGEGSLTLSADQFVNGVFVYDLVTDGKSNGAKKMMVNK</sequence>
<feature type="domain" description="Peptidase S74" evidence="3">
    <location>
        <begin position="309"/>
        <end position="410"/>
    </location>
</feature>
<keyword evidence="2" id="KW-0732">Signal</keyword>
<evidence type="ECO:0000256" key="2">
    <source>
        <dbReference type="SAM" id="SignalP"/>
    </source>
</evidence>
<gene>
    <name evidence="4" type="ORF">SAMN05660293_00869</name>
</gene>
<evidence type="ECO:0000259" key="3">
    <source>
        <dbReference type="PROSITE" id="PS51688"/>
    </source>
</evidence>
<evidence type="ECO:0000313" key="4">
    <source>
        <dbReference type="EMBL" id="SKB54041.1"/>
    </source>
</evidence>
<dbReference type="RefSeq" id="WP_082213401.1">
    <property type="nucleotide sequence ID" value="NZ_FUZA01000001.1"/>
</dbReference>
<dbReference type="Proteomes" id="UP000190897">
    <property type="component" value="Unassembled WGS sequence"/>
</dbReference>
<reference evidence="5" key="1">
    <citation type="submission" date="2017-02" db="EMBL/GenBank/DDBJ databases">
        <authorList>
            <person name="Varghese N."/>
            <person name="Submissions S."/>
        </authorList>
    </citation>
    <scope>NUCLEOTIDE SEQUENCE [LARGE SCALE GENOMIC DNA]</scope>
    <source>
        <strain evidence="5">DSM 22270</strain>
    </source>
</reference>
<name>A0A1T5C3Q3_9BACT</name>
<dbReference type="PROSITE" id="PS51688">
    <property type="entry name" value="ICA"/>
    <property type="match status" value="1"/>
</dbReference>
<accession>A0A1T5C3Q3</accession>
<feature type="signal peptide" evidence="2">
    <location>
        <begin position="1"/>
        <end position="22"/>
    </location>
</feature>
<organism evidence="4 5">
    <name type="scientific">Dyadobacter psychrophilus</name>
    <dbReference type="NCBI Taxonomy" id="651661"/>
    <lineage>
        <taxon>Bacteria</taxon>
        <taxon>Pseudomonadati</taxon>
        <taxon>Bacteroidota</taxon>
        <taxon>Cytophagia</taxon>
        <taxon>Cytophagales</taxon>
        <taxon>Spirosomataceae</taxon>
        <taxon>Dyadobacter</taxon>
    </lineage>
</organism>
<dbReference type="STRING" id="651661.SAMN05660293_00869"/>
<dbReference type="Gene3D" id="1.10.10.10">
    <property type="entry name" value="Winged helix-like DNA-binding domain superfamily/Winged helix DNA-binding domain"/>
    <property type="match status" value="1"/>
</dbReference>
<dbReference type="InterPro" id="IPR036388">
    <property type="entry name" value="WH-like_DNA-bd_sf"/>
</dbReference>
<proteinExistence type="predicted"/>
<dbReference type="Pfam" id="PF13884">
    <property type="entry name" value="Peptidase_S74"/>
    <property type="match status" value="1"/>
</dbReference>